<dbReference type="EC" id="2.3.2.27" evidence="2"/>
<evidence type="ECO:0000256" key="4">
    <source>
        <dbReference type="ARBA" id="ARBA00022723"/>
    </source>
</evidence>
<evidence type="ECO:0000256" key="2">
    <source>
        <dbReference type="ARBA" id="ARBA00012483"/>
    </source>
</evidence>
<keyword evidence="4" id="KW-0479">Metal-binding</keyword>
<dbReference type="GO" id="GO:0008270">
    <property type="term" value="F:zinc ion binding"/>
    <property type="evidence" value="ECO:0007669"/>
    <property type="project" value="UniProtKB-KW"/>
</dbReference>
<sequence>MTPINIGEHIRLRRRVMNQTTRHLDADDDPPLSHVVLPVSQPNRFCNSAMSSFFLLPTSSNETTRKKPLGFPQKTASFRGMGCTAAAAQEVSVPSVIRSSADWDARIRKDKKKKRNKMKTKESYDDDSISFLSEARDAIPDVWCGPGLGFSTDAVVGRSLDAPRRSLPSSRRKVDVDKSNSSQREGSSVLTRRFPFPNQESHSHGFLNSSDSTLLTSSRAEPTLVSSRYHGYLRRPYPDDLTEPGSHVKHQKCCSLQMMMLRNGFVMGRITDSRDHFHNLRLDVDSMSYEQLLELGDRIGYVNTGLKESEIHRCLREINPSVSHTLAGRKCSICQEEYEREGQVGKLDCGHSFHVQCVKQWLSRKNACPVCKKTAHVKP</sequence>
<feature type="domain" description="RING-type" evidence="10">
    <location>
        <begin position="331"/>
        <end position="372"/>
    </location>
</feature>
<evidence type="ECO:0000256" key="5">
    <source>
        <dbReference type="ARBA" id="ARBA00022771"/>
    </source>
</evidence>
<proteinExistence type="predicted"/>
<dbReference type="EMBL" id="KI517683">
    <property type="protein sequence ID" value="ESQ35005.1"/>
    <property type="molecule type" value="Genomic_DNA"/>
</dbReference>
<organism evidence="11 12">
    <name type="scientific">Eutrema salsugineum</name>
    <name type="common">Saltwater cress</name>
    <name type="synonym">Sisymbrium salsugineum</name>
    <dbReference type="NCBI Taxonomy" id="72664"/>
    <lineage>
        <taxon>Eukaryota</taxon>
        <taxon>Viridiplantae</taxon>
        <taxon>Streptophyta</taxon>
        <taxon>Embryophyta</taxon>
        <taxon>Tracheophyta</taxon>
        <taxon>Spermatophyta</taxon>
        <taxon>Magnoliopsida</taxon>
        <taxon>eudicotyledons</taxon>
        <taxon>Gunneridae</taxon>
        <taxon>Pentapetalae</taxon>
        <taxon>rosids</taxon>
        <taxon>malvids</taxon>
        <taxon>Brassicales</taxon>
        <taxon>Brassicaceae</taxon>
        <taxon>Eutremeae</taxon>
        <taxon>Eutrema</taxon>
    </lineage>
</organism>
<dbReference type="SMART" id="SM00184">
    <property type="entry name" value="RING"/>
    <property type="match status" value="1"/>
</dbReference>
<dbReference type="OrthoDB" id="8062037at2759"/>
<dbReference type="Gene3D" id="3.30.40.10">
    <property type="entry name" value="Zinc/RING finger domain, C3HC4 (zinc finger)"/>
    <property type="match status" value="1"/>
</dbReference>
<keyword evidence="12" id="KW-1185">Reference proteome</keyword>
<evidence type="ECO:0000256" key="9">
    <source>
        <dbReference type="SAM" id="MobiDB-lite"/>
    </source>
</evidence>
<evidence type="ECO:0000256" key="6">
    <source>
        <dbReference type="ARBA" id="ARBA00022786"/>
    </source>
</evidence>
<gene>
    <name evidence="11" type="ORF">EUTSA_v10007935mg</name>
</gene>
<dbReference type="STRING" id="72664.V4KBF0"/>
<feature type="compositionally biased region" description="Polar residues" evidence="9">
    <location>
        <begin position="179"/>
        <end position="190"/>
    </location>
</feature>
<evidence type="ECO:0000259" key="10">
    <source>
        <dbReference type="PROSITE" id="PS50089"/>
    </source>
</evidence>
<dbReference type="PANTHER" id="PTHR22937:SF122">
    <property type="entry name" value="RING-TYPE E3 UBIQUITIN TRANSFERASE"/>
    <property type="match status" value="1"/>
</dbReference>
<keyword evidence="3" id="KW-0808">Transferase</keyword>
<dbReference type="InterPro" id="IPR045191">
    <property type="entry name" value="MBR1/2-like"/>
</dbReference>
<dbReference type="GO" id="GO:0061630">
    <property type="term" value="F:ubiquitin protein ligase activity"/>
    <property type="evidence" value="ECO:0007669"/>
    <property type="project" value="UniProtKB-EC"/>
</dbReference>
<protein>
    <recommendedName>
        <fullName evidence="2">RING-type E3 ubiquitin transferase</fullName>
        <ecNumber evidence="2">2.3.2.27</ecNumber>
    </recommendedName>
</protein>
<dbReference type="SUPFAM" id="SSF57850">
    <property type="entry name" value="RING/U-box"/>
    <property type="match status" value="1"/>
</dbReference>
<dbReference type="InterPro" id="IPR001841">
    <property type="entry name" value="Znf_RING"/>
</dbReference>
<accession>V4KBF0</accession>
<keyword evidence="5 8" id="KW-0863">Zinc-finger</keyword>
<keyword evidence="7" id="KW-0862">Zinc</keyword>
<evidence type="ECO:0000256" key="3">
    <source>
        <dbReference type="ARBA" id="ARBA00022679"/>
    </source>
</evidence>
<reference evidence="11 12" key="1">
    <citation type="journal article" date="2013" name="Front. Plant Sci.">
        <title>The Reference Genome of the Halophytic Plant Eutrema salsugineum.</title>
        <authorList>
            <person name="Yang R."/>
            <person name="Jarvis D.E."/>
            <person name="Chen H."/>
            <person name="Beilstein M.A."/>
            <person name="Grimwood J."/>
            <person name="Jenkins J."/>
            <person name="Shu S."/>
            <person name="Prochnik S."/>
            <person name="Xin M."/>
            <person name="Ma C."/>
            <person name="Schmutz J."/>
            <person name="Wing R.A."/>
            <person name="Mitchell-Olds T."/>
            <person name="Schumaker K.S."/>
            <person name="Wang X."/>
        </authorList>
    </citation>
    <scope>NUCLEOTIDE SEQUENCE [LARGE SCALE GENOMIC DNA]</scope>
</reference>
<dbReference type="PROSITE" id="PS50089">
    <property type="entry name" value="ZF_RING_2"/>
    <property type="match status" value="1"/>
</dbReference>
<dbReference type="Gramene" id="ESQ35005">
    <property type="protein sequence ID" value="ESQ35005"/>
    <property type="gene ID" value="EUTSA_v10007935mg"/>
</dbReference>
<name>V4KBF0_EUTSA</name>
<dbReference type="Proteomes" id="UP000030689">
    <property type="component" value="Unassembled WGS sequence"/>
</dbReference>
<dbReference type="PANTHER" id="PTHR22937">
    <property type="entry name" value="E3 UBIQUITIN-PROTEIN LIGASE RNF165"/>
    <property type="match status" value="1"/>
</dbReference>
<dbReference type="OMA" id="GIYDQYQ"/>
<evidence type="ECO:0000256" key="7">
    <source>
        <dbReference type="ARBA" id="ARBA00022833"/>
    </source>
</evidence>
<feature type="region of interest" description="Disordered" evidence="9">
    <location>
        <begin position="161"/>
        <end position="218"/>
    </location>
</feature>
<evidence type="ECO:0000313" key="11">
    <source>
        <dbReference type="EMBL" id="ESQ35005.1"/>
    </source>
</evidence>
<evidence type="ECO:0000313" key="12">
    <source>
        <dbReference type="Proteomes" id="UP000030689"/>
    </source>
</evidence>
<evidence type="ECO:0000256" key="1">
    <source>
        <dbReference type="ARBA" id="ARBA00000900"/>
    </source>
</evidence>
<comment type="catalytic activity">
    <reaction evidence="1">
        <text>S-ubiquitinyl-[E2 ubiquitin-conjugating enzyme]-L-cysteine + [acceptor protein]-L-lysine = [E2 ubiquitin-conjugating enzyme]-L-cysteine + N(6)-ubiquitinyl-[acceptor protein]-L-lysine.</text>
        <dbReference type="EC" id="2.3.2.27"/>
    </reaction>
</comment>
<dbReference type="AlphaFoldDB" id="V4KBF0"/>
<evidence type="ECO:0000256" key="8">
    <source>
        <dbReference type="PROSITE-ProRule" id="PRU00175"/>
    </source>
</evidence>
<feature type="compositionally biased region" description="Low complexity" evidence="9">
    <location>
        <begin position="209"/>
        <end position="218"/>
    </location>
</feature>
<dbReference type="Pfam" id="PF13639">
    <property type="entry name" value="zf-RING_2"/>
    <property type="match status" value="1"/>
</dbReference>
<dbReference type="eggNOG" id="KOG0800">
    <property type="taxonomic scope" value="Eukaryota"/>
</dbReference>
<dbReference type="InterPro" id="IPR013083">
    <property type="entry name" value="Znf_RING/FYVE/PHD"/>
</dbReference>
<keyword evidence="6" id="KW-0833">Ubl conjugation pathway</keyword>